<evidence type="ECO:0000313" key="5">
    <source>
        <dbReference type="EMBL" id="MFI6496742.1"/>
    </source>
</evidence>
<dbReference type="RefSeq" id="WP_397079069.1">
    <property type="nucleotide sequence ID" value="NZ_JBITGY010000001.1"/>
</dbReference>
<keyword evidence="2" id="KW-0597">Phosphoprotein</keyword>
<feature type="domain" description="Response regulatory" evidence="4">
    <location>
        <begin position="4"/>
        <end position="120"/>
    </location>
</feature>
<feature type="domain" description="HTH luxR-type" evidence="3">
    <location>
        <begin position="135"/>
        <end position="200"/>
    </location>
</feature>
<dbReference type="InterPro" id="IPR001789">
    <property type="entry name" value="Sig_transdc_resp-reg_receiver"/>
</dbReference>
<dbReference type="InterPro" id="IPR011006">
    <property type="entry name" value="CheY-like_superfamily"/>
</dbReference>
<dbReference type="InterPro" id="IPR000792">
    <property type="entry name" value="Tscrpt_reg_LuxR_C"/>
</dbReference>
<evidence type="ECO:0000256" key="1">
    <source>
        <dbReference type="ARBA" id="ARBA00023125"/>
    </source>
</evidence>
<evidence type="ECO:0000259" key="3">
    <source>
        <dbReference type="PROSITE" id="PS50043"/>
    </source>
</evidence>
<reference evidence="5 6" key="1">
    <citation type="submission" date="2024-10" db="EMBL/GenBank/DDBJ databases">
        <title>The Natural Products Discovery Center: Release of the First 8490 Sequenced Strains for Exploring Actinobacteria Biosynthetic Diversity.</title>
        <authorList>
            <person name="Kalkreuter E."/>
            <person name="Kautsar S.A."/>
            <person name="Yang D."/>
            <person name="Bader C.D."/>
            <person name="Teijaro C.N."/>
            <person name="Fluegel L."/>
            <person name="Davis C.M."/>
            <person name="Simpson J.R."/>
            <person name="Lauterbach L."/>
            <person name="Steele A.D."/>
            <person name="Gui C."/>
            <person name="Meng S."/>
            <person name="Li G."/>
            <person name="Viehrig K."/>
            <person name="Ye F."/>
            <person name="Su P."/>
            <person name="Kiefer A.F."/>
            <person name="Nichols A."/>
            <person name="Cepeda A.J."/>
            <person name="Yan W."/>
            <person name="Fan B."/>
            <person name="Jiang Y."/>
            <person name="Adhikari A."/>
            <person name="Zheng C.-J."/>
            <person name="Schuster L."/>
            <person name="Cowan T.M."/>
            <person name="Smanski M.J."/>
            <person name="Chevrette M.G."/>
            <person name="De Carvalho L.P.S."/>
            <person name="Shen B."/>
        </authorList>
    </citation>
    <scope>NUCLEOTIDE SEQUENCE [LARGE SCALE GENOMIC DNA]</scope>
    <source>
        <strain evidence="5 6">NPDC050545</strain>
    </source>
</reference>
<gene>
    <name evidence="5" type="ORF">ACIBG2_05135</name>
</gene>
<dbReference type="CDD" id="cd06170">
    <property type="entry name" value="LuxR_C_like"/>
    <property type="match status" value="1"/>
</dbReference>
<dbReference type="PANTHER" id="PTHR43214">
    <property type="entry name" value="TWO-COMPONENT RESPONSE REGULATOR"/>
    <property type="match status" value="1"/>
</dbReference>
<dbReference type="PROSITE" id="PS50110">
    <property type="entry name" value="RESPONSE_REGULATORY"/>
    <property type="match status" value="1"/>
</dbReference>
<dbReference type="Pfam" id="PF00072">
    <property type="entry name" value="Response_reg"/>
    <property type="match status" value="1"/>
</dbReference>
<dbReference type="SMART" id="SM00421">
    <property type="entry name" value="HTH_LUXR"/>
    <property type="match status" value="1"/>
</dbReference>
<proteinExistence type="predicted"/>
<dbReference type="PANTHER" id="PTHR43214:SF42">
    <property type="entry name" value="TRANSCRIPTIONAL REGULATORY PROTEIN DESR"/>
    <property type="match status" value="1"/>
</dbReference>
<dbReference type="InterPro" id="IPR016032">
    <property type="entry name" value="Sig_transdc_resp-reg_C-effctor"/>
</dbReference>
<dbReference type="SMART" id="SM00448">
    <property type="entry name" value="REC"/>
    <property type="match status" value="1"/>
</dbReference>
<accession>A0ABW7YLY7</accession>
<evidence type="ECO:0000256" key="2">
    <source>
        <dbReference type="PROSITE-ProRule" id="PRU00169"/>
    </source>
</evidence>
<evidence type="ECO:0000259" key="4">
    <source>
        <dbReference type="PROSITE" id="PS50110"/>
    </source>
</evidence>
<dbReference type="InterPro" id="IPR039420">
    <property type="entry name" value="WalR-like"/>
</dbReference>
<dbReference type="Pfam" id="PF00196">
    <property type="entry name" value="GerE"/>
    <property type="match status" value="1"/>
</dbReference>
<keyword evidence="1" id="KW-0238">DNA-binding</keyword>
<protein>
    <submittedName>
        <fullName evidence="5">Response regulator</fullName>
    </submittedName>
</protein>
<organism evidence="5 6">
    <name type="scientific">Nonomuraea typhae</name>
    <dbReference type="NCBI Taxonomy" id="2603600"/>
    <lineage>
        <taxon>Bacteria</taxon>
        <taxon>Bacillati</taxon>
        <taxon>Actinomycetota</taxon>
        <taxon>Actinomycetes</taxon>
        <taxon>Streptosporangiales</taxon>
        <taxon>Streptosporangiaceae</taxon>
        <taxon>Nonomuraea</taxon>
    </lineage>
</organism>
<keyword evidence="6" id="KW-1185">Reference proteome</keyword>
<dbReference type="Proteomes" id="UP001612741">
    <property type="component" value="Unassembled WGS sequence"/>
</dbReference>
<evidence type="ECO:0000313" key="6">
    <source>
        <dbReference type="Proteomes" id="UP001612741"/>
    </source>
</evidence>
<feature type="modified residue" description="4-aspartylphosphate" evidence="2">
    <location>
        <position position="55"/>
    </location>
</feature>
<name>A0ABW7YLY7_9ACTN</name>
<dbReference type="PROSITE" id="PS50043">
    <property type="entry name" value="HTH_LUXR_2"/>
    <property type="match status" value="1"/>
</dbReference>
<dbReference type="SUPFAM" id="SSF52172">
    <property type="entry name" value="CheY-like"/>
    <property type="match status" value="1"/>
</dbReference>
<dbReference type="PRINTS" id="PR00038">
    <property type="entry name" value="HTHLUXR"/>
</dbReference>
<dbReference type="Gene3D" id="3.40.50.2300">
    <property type="match status" value="1"/>
</dbReference>
<comment type="caution">
    <text evidence="5">The sequence shown here is derived from an EMBL/GenBank/DDBJ whole genome shotgun (WGS) entry which is preliminary data.</text>
</comment>
<dbReference type="SUPFAM" id="SSF46894">
    <property type="entry name" value="C-terminal effector domain of the bipartite response regulators"/>
    <property type="match status" value="1"/>
</dbReference>
<sequence>MTVRVLIAEDQGMMRDALALLLGLEDDLEIVAQVASGEEIVPAARQHAPDVALLDVELPGRSGLEALPELRAALPGCAVLVLTTFARPGYLRRAMEAGAAGFLVKDGPVEELAAAIRRAVAGERVVDPALAAAALTAGPSPLTGRERDVLAAALDGATIADVAARLHLSESTVRNHLSSAIGKTHTRNRIEAARLARHNGWL</sequence>
<dbReference type="EMBL" id="JBITGY010000001">
    <property type="protein sequence ID" value="MFI6496742.1"/>
    <property type="molecule type" value="Genomic_DNA"/>
</dbReference>